<dbReference type="SUPFAM" id="SSF52218">
    <property type="entry name" value="Flavoproteins"/>
    <property type="match status" value="1"/>
</dbReference>
<dbReference type="EMBL" id="JAAQPH010000022">
    <property type="protein sequence ID" value="NIA71463.1"/>
    <property type="molecule type" value="Genomic_DNA"/>
</dbReference>
<dbReference type="Proteomes" id="UP000761264">
    <property type="component" value="Unassembled WGS sequence"/>
</dbReference>
<dbReference type="PROSITE" id="PS50902">
    <property type="entry name" value="FLAVODOXIN_LIKE"/>
    <property type="match status" value="1"/>
</dbReference>
<evidence type="ECO:0000256" key="1">
    <source>
        <dbReference type="ARBA" id="ARBA00022630"/>
    </source>
</evidence>
<organism evidence="4 5">
    <name type="scientific">Pelagibius litoralis</name>
    <dbReference type="NCBI Taxonomy" id="374515"/>
    <lineage>
        <taxon>Bacteria</taxon>
        <taxon>Pseudomonadati</taxon>
        <taxon>Pseudomonadota</taxon>
        <taxon>Alphaproteobacteria</taxon>
        <taxon>Rhodospirillales</taxon>
        <taxon>Rhodovibrionaceae</taxon>
        <taxon>Pelagibius</taxon>
    </lineage>
</organism>
<evidence type="ECO:0000313" key="5">
    <source>
        <dbReference type="Proteomes" id="UP000761264"/>
    </source>
</evidence>
<gene>
    <name evidence="4" type="ORF">HBA54_22990</name>
</gene>
<dbReference type="AlphaFoldDB" id="A0A967F1K0"/>
<proteinExistence type="predicted"/>
<accession>A0A967F1K0</accession>
<dbReference type="GO" id="GO:0010181">
    <property type="term" value="F:FMN binding"/>
    <property type="evidence" value="ECO:0007669"/>
    <property type="project" value="InterPro"/>
</dbReference>
<dbReference type="InterPro" id="IPR029039">
    <property type="entry name" value="Flavoprotein-like_sf"/>
</dbReference>
<comment type="caution">
    <text evidence="4">The sequence shown here is derived from an EMBL/GenBank/DDBJ whole genome shotgun (WGS) entry which is preliminary data.</text>
</comment>
<evidence type="ECO:0000256" key="2">
    <source>
        <dbReference type="ARBA" id="ARBA00022643"/>
    </source>
</evidence>
<keyword evidence="1" id="KW-0285">Flavoprotein</keyword>
<dbReference type="PANTHER" id="PTHR39201">
    <property type="entry name" value="EXPORTED PROTEIN-RELATED"/>
    <property type="match status" value="1"/>
</dbReference>
<evidence type="ECO:0000259" key="3">
    <source>
        <dbReference type="PROSITE" id="PS50902"/>
    </source>
</evidence>
<dbReference type="InterPro" id="IPR008254">
    <property type="entry name" value="Flavodoxin/NO_synth"/>
</dbReference>
<dbReference type="Pfam" id="PF12682">
    <property type="entry name" value="Flavodoxin_4"/>
    <property type="match status" value="1"/>
</dbReference>
<name>A0A967F1K0_9PROT</name>
<feature type="domain" description="Flavodoxin-like" evidence="3">
    <location>
        <begin position="4"/>
        <end position="172"/>
    </location>
</feature>
<dbReference type="Gene3D" id="3.40.50.360">
    <property type="match status" value="1"/>
</dbReference>
<sequence>MQRILVAYYSQTGHTRQIAEAITADCGADIEQIEDVNSRAGMLGYLRSGWQAFTKRAAHIRPVQASPGQYDLIAIGTPVWMMNLSSPVRTYIAEQGTEFKKVAFFCTAGSAGGEGVFKQMADLCGKQPVATLIVTEGEIKSGSFGEKVRAFQRSIDQELGEPHAGTHAPASP</sequence>
<reference evidence="4" key="1">
    <citation type="submission" date="2020-03" db="EMBL/GenBank/DDBJ databases">
        <title>Genome of Pelagibius litoralis DSM 21314T.</title>
        <authorList>
            <person name="Wang G."/>
        </authorList>
    </citation>
    <scope>NUCLEOTIDE SEQUENCE</scope>
    <source>
        <strain evidence="4">DSM 21314</strain>
    </source>
</reference>
<keyword evidence="5" id="KW-1185">Reference proteome</keyword>
<keyword evidence="2" id="KW-0288">FMN</keyword>
<dbReference type="RefSeq" id="WP_167229116.1">
    <property type="nucleotide sequence ID" value="NZ_JAAQPH010000022.1"/>
</dbReference>
<protein>
    <submittedName>
        <fullName evidence="4">Flavodoxin</fullName>
    </submittedName>
</protein>
<dbReference type="PANTHER" id="PTHR39201:SF1">
    <property type="entry name" value="FLAVODOXIN-LIKE DOMAIN-CONTAINING PROTEIN"/>
    <property type="match status" value="1"/>
</dbReference>
<evidence type="ECO:0000313" key="4">
    <source>
        <dbReference type="EMBL" id="NIA71463.1"/>
    </source>
</evidence>